<feature type="domain" description="FAD dependent oxidoreductase" evidence="6">
    <location>
        <begin position="6"/>
        <end position="348"/>
    </location>
</feature>
<protein>
    <recommendedName>
        <fullName evidence="5">glycine oxidase</fullName>
        <ecNumber evidence="5">1.4.3.19</ecNumber>
    </recommendedName>
</protein>
<dbReference type="OrthoDB" id="9794226at2"/>
<keyword evidence="2" id="KW-0784">Thiamine biosynthesis</keyword>
<comment type="caution">
    <text evidence="7">The sequence shown here is derived from an EMBL/GenBank/DDBJ whole genome shotgun (WGS) entry which is preliminary data.</text>
</comment>
<gene>
    <name evidence="7" type="ORF">ATL39_1582</name>
</gene>
<dbReference type="InterPro" id="IPR036188">
    <property type="entry name" value="FAD/NAD-bd_sf"/>
</dbReference>
<evidence type="ECO:0000259" key="6">
    <source>
        <dbReference type="Pfam" id="PF01266"/>
    </source>
</evidence>
<dbReference type="EMBL" id="RAPK01000008">
    <property type="protein sequence ID" value="RKD73291.1"/>
    <property type="molecule type" value="Genomic_DNA"/>
</dbReference>
<keyword evidence="8" id="KW-1185">Reference proteome</keyword>
<dbReference type="GO" id="GO:0005737">
    <property type="term" value="C:cytoplasm"/>
    <property type="evidence" value="ECO:0007669"/>
    <property type="project" value="TreeGrafter"/>
</dbReference>
<accession>A0A419V4D2</accession>
<dbReference type="Pfam" id="PF01266">
    <property type="entry name" value="DAO"/>
    <property type="match status" value="1"/>
</dbReference>
<name>A0A419V4D2_9BACL</name>
<evidence type="ECO:0000256" key="1">
    <source>
        <dbReference type="ARBA" id="ARBA00004948"/>
    </source>
</evidence>
<dbReference type="Gene3D" id="3.50.50.60">
    <property type="entry name" value="FAD/NAD(P)-binding domain"/>
    <property type="match status" value="1"/>
</dbReference>
<evidence type="ECO:0000256" key="2">
    <source>
        <dbReference type="ARBA" id="ARBA00022977"/>
    </source>
</evidence>
<reference evidence="7 8" key="1">
    <citation type="submission" date="2018-09" db="EMBL/GenBank/DDBJ databases">
        <title>Genomic Encyclopedia of Archaeal and Bacterial Type Strains, Phase II (KMG-II): from individual species to whole genera.</title>
        <authorList>
            <person name="Goeker M."/>
        </authorList>
    </citation>
    <scope>NUCLEOTIDE SEQUENCE [LARGE SCALE GENOMIC DNA]</scope>
    <source>
        <strain evidence="7 8">DSM 17008</strain>
    </source>
</reference>
<dbReference type="PANTHER" id="PTHR13847">
    <property type="entry name" value="SARCOSINE DEHYDROGENASE-RELATED"/>
    <property type="match status" value="1"/>
</dbReference>
<dbReference type="SUPFAM" id="SSF54373">
    <property type="entry name" value="FAD-linked reductases, C-terminal domain"/>
    <property type="match status" value="1"/>
</dbReference>
<organism evidence="7 8">
    <name type="scientific">Sinobaca qinghaiensis</name>
    <dbReference type="NCBI Taxonomy" id="342944"/>
    <lineage>
        <taxon>Bacteria</taxon>
        <taxon>Bacillati</taxon>
        <taxon>Bacillota</taxon>
        <taxon>Bacilli</taxon>
        <taxon>Bacillales</taxon>
        <taxon>Sporolactobacillaceae</taxon>
        <taxon>Sinobaca</taxon>
    </lineage>
</organism>
<comment type="pathway">
    <text evidence="1">Cofactor biosynthesis; thiamine diphosphate biosynthesis.</text>
</comment>
<evidence type="ECO:0000313" key="7">
    <source>
        <dbReference type="EMBL" id="RKD73291.1"/>
    </source>
</evidence>
<comment type="catalytic activity">
    <reaction evidence="4">
        <text>glycine + O2 + H2O = glyoxylate + H2O2 + NH4(+)</text>
        <dbReference type="Rhea" id="RHEA:11532"/>
        <dbReference type="ChEBI" id="CHEBI:15377"/>
        <dbReference type="ChEBI" id="CHEBI:15379"/>
        <dbReference type="ChEBI" id="CHEBI:16240"/>
        <dbReference type="ChEBI" id="CHEBI:28938"/>
        <dbReference type="ChEBI" id="CHEBI:36655"/>
        <dbReference type="ChEBI" id="CHEBI:57305"/>
        <dbReference type="EC" id="1.4.3.19"/>
    </reaction>
</comment>
<dbReference type="GO" id="GO:0009229">
    <property type="term" value="P:thiamine diphosphate biosynthetic process"/>
    <property type="evidence" value="ECO:0007669"/>
    <property type="project" value="UniProtKB-UniPathway"/>
</dbReference>
<sequence>MTSYHTVVIGGGINGCSTAFHLAEKGKRVLLLERNTIGSEASSAAAGMLGAQVEINSKGAFFDFARASRAMYDELVPKLESYSNVQVDYIKNGMLKTAHTDEETARLLEVLAFQQKAGEKVSWLTREDLQKKEPGLEDETVQGALYMPEDGQVMAPYLTQAYARSAVHLGAEIMEHTSVFSIKKKPGGYEVISGGRAVEAEHVVMAGGAWTDLLEGDIAIMPEMIPVKGDILSIRPKKQLFTSTIHAPDVYLVPKKNGTVTIGATEHPASMEKQVYAGSVHDLLKSAFVLVPGLAGAEFNQAWSGIRPQSADGLPYLGSIDNQGLWMAAGHYRNGILLSAGTGDWLARTICGETVNQEWERAFSPYRKQTKEGVSSEAYH</sequence>
<dbReference type="InterPro" id="IPR012727">
    <property type="entry name" value="Gly_oxidase_ThiO"/>
</dbReference>
<dbReference type="InterPro" id="IPR006076">
    <property type="entry name" value="FAD-dep_OxRdtase"/>
</dbReference>
<dbReference type="AlphaFoldDB" id="A0A419V4D2"/>
<dbReference type="PANTHER" id="PTHR13847:SF289">
    <property type="entry name" value="GLYCINE OXIDASE"/>
    <property type="match status" value="1"/>
</dbReference>
<proteinExistence type="predicted"/>
<dbReference type="GO" id="GO:0043799">
    <property type="term" value="F:glycine oxidase activity"/>
    <property type="evidence" value="ECO:0007669"/>
    <property type="project" value="UniProtKB-EC"/>
</dbReference>
<dbReference type="UniPathway" id="UPA00060"/>
<dbReference type="SUPFAM" id="SSF51905">
    <property type="entry name" value="FAD/NAD(P)-binding domain"/>
    <property type="match status" value="1"/>
</dbReference>
<dbReference type="Proteomes" id="UP000285120">
    <property type="component" value="Unassembled WGS sequence"/>
</dbReference>
<evidence type="ECO:0000256" key="5">
    <source>
        <dbReference type="ARBA" id="ARBA00050018"/>
    </source>
</evidence>
<evidence type="ECO:0000313" key="8">
    <source>
        <dbReference type="Proteomes" id="UP000285120"/>
    </source>
</evidence>
<dbReference type="GO" id="GO:0050660">
    <property type="term" value="F:flavin adenine dinucleotide binding"/>
    <property type="evidence" value="ECO:0007669"/>
    <property type="project" value="InterPro"/>
</dbReference>
<keyword evidence="3" id="KW-0560">Oxidoreductase</keyword>
<evidence type="ECO:0000256" key="4">
    <source>
        <dbReference type="ARBA" id="ARBA00049872"/>
    </source>
</evidence>
<dbReference type="NCBIfam" id="TIGR02352">
    <property type="entry name" value="thiamin_ThiO"/>
    <property type="match status" value="1"/>
</dbReference>
<dbReference type="GO" id="GO:0009228">
    <property type="term" value="P:thiamine biosynthetic process"/>
    <property type="evidence" value="ECO:0007669"/>
    <property type="project" value="UniProtKB-KW"/>
</dbReference>
<dbReference type="RefSeq" id="WP_120192769.1">
    <property type="nucleotide sequence ID" value="NZ_RAPK01000008.1"/>
</dbReference>
<dbReference type="Gene3D" id="3.30.9.10">
    <property type="entry name" value="D-Amino Acid Oxidase, subunit A, domain 2"/>
    <property type="match status" value="1"/>
</dbReference>
<evidence type="ECO:0000256" key="3">
    <source>
        <dbReference type="ARBA" id="ARBA00023002"/>
    </source>
</evidence>
<dbReference type="EC" id="1.4.3.19" evidence="5"/>